<dbReference type="EMBL" id="MU006222">
    <property type="protein sequence ID" value="KAF2828491.1"/>
    <property type="molecule type" value="Genomic_DNA"/>
</dbReference>
<keyword evidence="1" id="KW-0812">Transmembrane</keyword>
<keyword evidence="1" id="KW-1133">Transmembrane helix</keyword>
<evidence type="ECO:0000313" key="2">
    <source>
        <dbReference type="EMBL" id="KAF2828491.1"/>
    </source>
</evidence>
<accession>A0A6A7A5B8</accession>
<proteinExistence type="predicted"/>
<dbReference type="OrthoDB" id="2014201at2759"/>
<evidence type="ECO:0008006" key="4">
    <source>
        <dbReference type="Google" id="ProtNLM"/>
    </source>
</evidence>
<feature type="transmembrane region" description="Helical" evidence="1">
    <location>
        <begin position="35"/>
        <end position="56"/>
    </location>
</feature>
<keyword evidence="3" id="KW-1185">Reference proteome</keyword>
<keyword evidence="1" id="KW-0472">Membrane</keyword>
<gene>
    <name evidence="2" type="ORF">CC86DRAFT_437798</name>
</gene>
<dbReference type="Gene3D" id="3.90.550.10">
    <property type="entry name" value="Spore Coat Polysaccharide Biosynthesis Protein SpsA, Chain A"/>
    <property type="match status" value="2"/>
</dbReference>
<dbReference type="InterPro" id="IPR029044">
    <property type="entry name" value="Nucleotide-diphossugar_trans"/>
</dbReference>
<dbReference type="AlphaFoldDB" id="A0A6A7A5B8"/>
<dbReference type="Proteomes" id="UP000799424">
    <property type="component" value="Unassembled WGS sequence"/>
</dbReference>
<reference evidence="2" key="1">
    <citation type="journal article" date="2020" name="Stud. Mycol.">
        <title>101 Dothideomycetes genomes: a test case for predicting lifestyles and emergence of pathogens.</title>
        <authorList>
            <person name="Haridas S."/>
            <person name="Albert R."/>
            <person name="Binder M."/>
            <person name="Bloem J."/>
            <person name="Labutti K."/>
            <person name="Salamov A."/>
            <person name="Andreopoulos B."/>
            <person name="Baker S."/>
            <person name="Barry K."/>
            <person name="Bills G."/>
            <person name="Bluhm B."/>
            <person name="Cannon C."/>
            <person name="Castanera R."/>
            <person name="Culley D."/>
            <person name="Daum C."/>
            <person name="Ezra D."/>
            <person name="Gonzalez J."/>
            <person name="Henrissat B."/>
            <person name="Kuo A."/>
            <person name="Liang C."/>
            <person name="Lipzen A."/>
            <person name="Lutzoni F."/>
            <person name="Magnuson J."/>
            <person name="Mondo S."/>
            <person name="Nolan M."/>
            <person name="Ohm R."/>
            <person name="Pangilinan J."/>
            <person name="Park H.-J."/>
            <person name="Ramirez L."/>
            <person name="Alfaro M."/>
            <person name="Sun H."/>
            <person name="Tritt A."/>
            <person name="Yoshinaga Y."/>
            <person name="Zwiers L.-H."/>
            <person name="Turgeon B."/>
            <person name="Goodwin S."/>
            <person name="Spatafora J."/>
            <person name="Crous P."/>
            <person name="Grigoriev I."/>
        </authorList>
    </citation>
    <scope>NUCLEOTIDE SEQUENCE</scope>
    <source>
        <strain evidence="2">CBS 113818</strain>
    </source>
</reference>
<organism evidence="2 3">
    <name type="scientific">Ophiobolus disseminans</name>
    <dbReference type="NCBI Taxonomy" id="1469910"/>
    <lineage>
        <taxon>Eukaryota</taxon>
        <taxon>Fungi</taxon>
        <taxon>Dikarya</taxon>
        <taxon>Ascomycota</taxon>
        <taxon>Pezizomycotina</taxon>
        <taxon>Dothideomycetes</taxon>
        <taxon>Pleosporomycetidae</taxon>
        <taxon>Pleosporales</taxon>
        <taxon>Pleosporineae</taxon>
        <taxon>Phaeosphaeriaceae</taxon>
        <taxon>Ophiobolus</taxon>
    </lineage>
</organism>
<evidence type="ECO:0000313" key="3">
    <source>
        <dbReference type="Proteomes" id="UP000799424"/>
    </source>
</evidence>
<sequence>MAHQERSLPFYTSSEEAENAIKKAGRYMNWLALRLARPILATGLLVSVLFFISSFLDRPTKFRTLKAIPTSMSSTSTHAAVTWSDYAYVQYVTDDNYLCNSLMILEALHRYRSKADRILMYSEEWKVPEQNQRSGNISVEGQSLAKERDLYAAKLVPIKLQSFERAGGDQTRKDSYKKLLAFNQTPLSPVAMPHAYWLDDFFLCSAVLLVEPSQREWRRIEAVLQREDSGFDMEVLNTLYKDQCMVLPHCPYILLTGDLRGKNHTRYLGSDETWNATEISREVKYVHFSDAPMPKPWLRVADNYMAAHRPEWIDVGGGREMDCADRDGWSGLYQKRQSIRGRV</sequence>
<name>A0A6A7A5B8_9PLEO</name>
<evidence type="ECO:0000256" key="1">
    <source>
        <dbReference type="SAM" id="Phobius"/>
    </source>
</evidence>
<protein>
    <recommendedName>
        <fullName evidence="4">Nucleotide-diphospho-sugar transferase</fullName>
    </recommendedName>
</protein>
<dbReference type="SUPFAM" id="SSF53448">
    <property type="entry name" value="Nucleotide-diphospho-sugar transferases"/>
    <property type="match status" value="1"/>
</dbReference>